<sequence>MAKSSIWSWTARAFFASLGMPTTLAELDVDAADIPKMLPTLAQNKGVPFGTFKKLTLEDAEAIYKLAL</sequence>
<evidence type="ECO:0008006" key="3">
    <source>
        <dbReference type="Google" id="ProtNLM"/>
    </source>
</evidence>
<evidence type="ECO:0000313" key="2">
    <source>
        <dbReference type="Proteomes" id="UP000278327"/>
    </source>
</evidence>
<dbReference type="Proteomes" id="UP000278327">
    <property type="component" value="Unassembled WGS sequence"/>
</dbReference>
<dbReference type="SUPFAM" id="SSF56796">
    <property type="entry name" value="Dehydroquinate synthase-like"/>
    <property type="match status" value="1"/>
</dbReference>
<dbReference type="EMBL" id="QICA01000003">
    <property type="protein sequence ID" value="RNL39361.1"/>
    <property type="molecule type" value="Genomic_DNA"/>
</dbReference>
<gene>
    <name evidence="1" type="ORF">DMP10_02965</name>
</gene>
<reference evidence="1 2" key="1">
    <citation type="journal article" date="2019" name="Microbiol. Resour. Announc.">
        <title>Draft Genome Sequences of Type Strains of Gordonibacter faecihominis, Paraeggerthella hongkongensis, Parvibacter caecicola,Slackia equolifaciens, Slackia faecicanis, and Slackia isoflavoniconvertens.</title>
        <authorList>
            <person name="Danylec N."/>
            <person name="Stoll D.A."/>
            <person name="Dotsch A."/>
            <person name="Huch M."/>
        </authorList>
    </citation>
    <scope>NUCLEOTIDE SEQUENCE [LARGE SCALE GENOMIC DNA]</scope>
    <source>
        <strain evidence="1 2">DSM 18785</strain>
    </source>
</reference>
<dbReference type="AlphaFoldDB" id="A0A3N0AWW3"/>
<proteinExistence type="predicted"/>
<dbReference type="Gene3D" id="1.20.1090.10">
    <property type="entry name" value="Dehydroquinate synthase-like - alpha domain"/>
    <property type="match status" value="1"/>
</dbReference>
<name>A0A3N0AWW3_9ACTN</name>
<evidence type="ECO:0000313" key="1">
    <source>
        <dbReference type="EMBL" id="RNL39361.1"/>
    </source>
</evidence>
<keyword evidence="2" id="KW-1185">Reference proteome</keyword>
<protein>
    <recommendedName>
        <fullName evidence="3">Iron-containing alcohol dehydrogenase</fullName>
    </recommendedName>
</protein>
<dbReference type="RefSeq" id="WP_117283663.1">
    <property type="nucleotide sequence ID" value="NZ_JAMTCE010000011.1"/>
</dbReference>
<accession>A0A3N0AWW3</accession>
<organism evidence="1 2">
    <name type="scientific">Adlercreutzia equolifaciens subsp. celatus DSM 18785</name>
    <dbReference type="NCBI Taxonomy" id="1121021"/>
    <lineage>
        <taxon>Bacteria</taxon>
        <taxon>Bacillati</taxon>
        <taxon>Actinomycetota</taxon>
        <taxon>Coriobacteriia</taxon>
        <taxon>Eggerthellales</taxon>
        <taxon>Eggerthellaceae</taxon>
        <taxon>Adlercreutzia</taxon>
    </lineage>
</organism>
<comment type="caution">
    <text evidence="1">The sequence shown here is derived from an EMBL/GenBank/DDBJ whole genome shotgun (WGS) entry which is preliminary data.</text>
</comment>